<dbReference type="InterPro" id="IPR029055">
    <property type="entry name" value="Ntn_hydrolases_N"/>
</dbReference>
<dbReference type="PRINTS" id="PR01210">
    <property type="entry name" value="GGTRANSPTASE"/>
</dbReference>
<dbReference type="InterPro" id="IPR043138">
    <property type="entry name" value="GGT_lsub"/>
</dbReference>
<feature type="region of interest" description="Disordered" evidence="1">
    <location>
        <begin position="385"/>
        <end position="430"/>
    </location>
</feature>
<gene>
    <name evidence="2" type="ORF">IV501_04610</name>
    <name evidence="3" type="ORF">IV501_10015</name>
</gene>
<organism evidence="3 4">
    <name type="scientific">Lacisediminihabitans changchengi</name>
    <dbReference type="NCBI Taxonomy" id="2787634"/>
    <lineage>
        <taxon>Bacteria</taxon>
        <taxon>Bacillati</taxon>
        <taxon>Actinomycetota</taxon>
        <taxon>Actinomycetes</taxon>
        <taxon>Micrococcales</taxon>
        <taxon>Microbacteriaceae</taxon>
        <taxon>Lacisediminihabitans</taxon>
    </lineage>
</organism>
<evidence type="ECO:0000256" key="1">
    <source>
        <dbReference type="SAM" id="MobiDB-lite"/>
    </source>
</evidence>
<dbReference type="Proteomes" id="UP000636458">
    <property type="component" value="Unassembled WGS sequence"/>
</dbReference>
<evidence type="ECO:0000313" key="4">
    <source>
        <dbReference type="Proteomes" id="UP000636458"/>
    </source>
</evidence>
<protein>
    <submittedName>
        <fullName evidence="3">Gamma-glutamyltransferase</fullName>
    </submittedName>
</protein>
<comment type="caution">
    <text evidence="3">The sequence shown here is derived from an EMBL/GenBank/DDBJ whole genome shotgun (WGS) entry which is preliminary data.</text>
</comment>
<dbReference type="Pfam" id="PF01019">
    <property type="entry name" value="G_glu_transpept"/>
    <property type="match status" value="1"/>
</dbReference>
<evidence type="ECO:0000313" key="3">
    <source>
        <dbReference type="EMBL" id="MBK4347971.1"/>
    </source>
</evidence>
<dbReference type="InterPro" id="IPR043137">
    <property type="entry name" value="GGT_ssub_C"/>
</dbReference>
<dbReference type="RefSeq" id="WP_200555450.1">
    <property type="nucleotide sequence ID" value="NZ_JAEPES010000001.1"/>
</dbReference>
<dbReference type="PANTHER" id="PTHR43881:SF1">
    <property type="entry name" value="GAMMA-GLUTAMYLTRANSPEPTIDASE (AFU_ORTHOLOGUE AFUA_4G13580)"/>
    <property type="match status" value="1"/>
</dbReference>
<sequence length="621" mass="65596">MTYSSAPAFTTRPTLTGTFGMAASSHWLGTASAQAVLERGGNAFDAAVAAAFVLQVVEPHLNGPGGDVVGLFVTSHSPREPIVLMGQGPAPAGATVEHYRSEGLELVPGTGALAAAIPGAVDAWLLLLRDHGSWELADVLAFAIGYARDGHPRLPAVTATIERVSTLFREHWPSSAEQWMPGGEIAAGGTLVTNPALARTYDRLVEAAAGDTREERIDATRREWREGFVAQAIVEFIQTPHRHSTGDDHAGVITLDDLAGFESSYEPAVTAEFRGRTIAKAGAWSQGPAVLQSLAILDGFDDDRLDPSSGIGAHTILEAQKLAFADREAFYGDDVAVPLEHLLSAEYAAERRTLITDAASPDLRPGTVPGIEAYHPPLRVAADIPADLSGGGEPTAQTDAPVARQADEAALEGESDGDLPTDSDGQTRGDTCHLDVIDRWGNVVSATPSGGWLQSNPTIPELGFCLGTRLQMTWLEEGTPTTLTPGKRPRTTLSPTLVFGPDDAVTALGTPGGDQQDQWQLLYLLRTIIGGYSPQQAIDAAAIHSTAFPESFWPRTWTPAGAVVESRLGMPVIAELIVRGHDVTVDGEWRDGRLSAVGRDATGLLFGAANPRGMQGYAAGR</sequence>
<dbReference type="SUPFAM" id="SSF56235">
    <property type="entry name" value="N-terminal nucleophile aminohydrolases (Ntn hydrolases)"/>
    <property type="match status" value="1"/>
</dbReference>
<dbReference type="AlphaFoldDB" id="A0A934W3J6"/>
<dbReference type="InterPro" id="IPR052896">
    <property type="entry name" value="GGT-like_enzyme"/>
</dbReference>
<proteinExistence type="predicted"/>
<accession>A0A934W3J6</accession>
<keyword evidence="4" id="KW-1185">Reference proteome</keyword>
<feature type="compositionally biased region" description="Acidic residues" evidence="1">
    <location>
        <begin position="409"/>
        <end position="421"/>
    </location>
</feature>
<dbReference type="PANTHER" id="PTHR43881">
    <property type="entry name" value="GAMMA-GLUTAMYLTRANSPEPTIDASE (AFU_ORTHOLOGUE AFUA_4G13580)"/>
    <property type="match status" value="1"/>
</dbReference>
<evidence type="ECO:0000313" key="2">
    <source>
        <dbReference type="EMBL" id="MBK4346906.1"/>
    </source>
</evidence>
<reference evidence="3" key="1">
    <citation type="submission" date="2021-01" db="EMBL/GenBank/DDBJ databases">
        <title>Lacisediminihabitans sp. nov. strain G11-30, isolated from Antarctic Soil.</title>
        <authorList>
            <person name="Li J."/>
        </authorList>
    </citation>
    <scope>NUCLEOTIDE SEQUENCE</scope>
    <source>
        <strain evidence="3">G11-30</strain>
    </source>
</reference>
<dbReference type="Gene3D" id="3.60.20.40">
    <property type="match status" value="1"/>
</dbReference>
<dbReference type="EMBL" id="JAEPES010000001">
    <property type="protein sequence ID" value="MBK4346906.1"/>
    <property type="molecule type" value="Genomic_DNA"/>
</dbReference>
<dbReference type="EMBL" id="JAEPES010000003">
    <property type="protein sequence ID" value="MBK4347971.1"/>
    <property type="molecule type" value="Genomic_DNA"/>
</dbReference>
<name>A0A934W3J6_9MICO</name>
<dbReference type="Gene3D" id="1.10.246.130">
    <property type="match status" value="1"/>
</dbReference>